<name>A0A6A2Y1E3_HIBSY</name>
<feature type="compositionally biased region" description="Polar residues" evidence="1">
    <location>
        <begin position="65"/>
        <end position="74"/>
    </location>
</feature>
<dbReference type="EMBL" id="VEPZ02001681">
    <property type="protein sequence ID" value="KAE8663367.1"/>
    <property type="molecule type" value="Genomic_DNA"/>
</dbReference>
<evidence type="ECO:0000256" key="1">
    <source>
        <dbReference type="SAM" id="MobiDB-lite"/>
    </source>
</evidence>
<protein>
    <submittedName>
        <fullName evidence="2">Uncharacterized protein</fullName>
    </submittedName>
</protein>
<comment type="caution">
    <text evidence="2">The sequence shown here is derived from an EMBL/GenBank/DDBJ whole genome shotgun (WGS) entry which is preliminary data.</text>
</comment>
<sequence length="106" mass="11390">MPYMPTTTPRVVNSSDTVRRATFVSSGSVTERAAEDPTARTGGANAAPNSSSDVALDVERMRIDSVSNSRENAMSNSNSNTDTDNEHIHVVEHPLVLSGDREVPFT</sequence>
<accession>A0A6A2Y1E3</accession>
<dbReference type="AlphaFoldDB" id="A0A6A2Y1E3"/>
<keyword evidence="3" id="KW-1185">Reference proteome</keyword>
<reference evidence="2" key="1">
    <citation type="submission" date="2019-09" db="EMBL/GenBank/DDBJ databases">
        <title>Draft genome information of white flower Hibiscus syriacus.</title>
        <authorList>
            <person name="Kim Y.-M."/>
        </authorList>
    </citation>
    <scope>NUCLEOTIDE SEQUENCE [LARGE SCALE GENOMIC DNA]</scope>
    <source>
        <strain evidence="2">YM2019G1</strain>
    </source>
</reference>
<evidence type="ECO:0000313" key="2">
    <source>
        <dbReference type="EMBL" id="KAE8663367.1"/>
    </source>
</evidence>
<dbReference type="Proteomes" id="UP000436088">
    <property type="component" value="Unassembled WGS sequence"/>
</dbReference>
<proteinExistence type="predicted"/>
<organism evidence="2 3">
    <name type="scientific">Hibiscus syriacus</name>
    <name type="common">Rose of Sharon</name>
    <dbReference type="NCBI Taxonomy" id="106335"/>
    <lineage>
        <taxon>Eukaryota</taxon>
        <taxon>Viridiplantae</taxon>
        <taxon>Streptophyta</taxon>
        <taxon>Embryophyta</taxon>
        <taxon>Tracheophyta</taxon>
        <taxon>Spermatophyta</taxon>
        <taxon>Magnoliopsida</taxon>
        <taxon>eudicotyledons</taxon>
        <taxon>Gunneridae</taxon>
        <taxon>Pentapetalae</taxon>
        <taxon>rosids</taxon>
        <taxon>malvids</taxon>
        <taxon>Malvales</taxon>
        <taxon>Malvaceae</taxon>
        <taxon>Malvoideae</taxon>
        <taxon>Hibiscus</taxon>
    </lineage>
</organism>
<evidence type="ECO:0000313" key="3">
    <source>
        <dbReference type="Proteomes" id="UP000436088"/>
    </source>
</evidence>
<feature type="region of interest" description="Disordered" evidence="1">
    <location>
        <begin position="24"/>
        <end position="86"/>
    </location>
</feature>
<gene>
    <name evidence="2" type="ORF">F3Y22_tig00112988pilonHSYRG00215</name>
</gene>